<keyword evidence="6" id="KW-0411">Iron-sulfur</keyword>
<evidence type="ECO:0000259" key="7">
    <source>
        <dbReference type="PROSITE" id="PS51379"/>
    </source>
</evidence>
<keyword evidence="2" id="KW-0004">4Fe-4S</keyword>
<dbReference type="PROSITE" id="PS00198">
    <property type="entry name" value="4FE4S_FER_1"/>
    <property type="match status" value="2"/>
</dbReference>
<reference evidence="8" key="1">
    <citation type="submission" date="2019-08" db="EMBL/GenBank/DDBJ databases">
        <authorList>
            <person name="Kucharzyk K."/>
            <person name="Murdoch R.W."/>
            <person name="Higgins S."/>
            <person name="Loffler F."/>
        </authorList>
    </citation>
    <scope>NUCLEOTIDE SEQUENCE</scope>
</reference>
<dbReference type="SUPFAM" id="SSF54862">
    <property type="entry name" value="4Fe-4S ferredoxins"/>
    <property type="match status" value="1"/>
</dbReference>
<keyword evidence="1" id="KW-0813">Transport</keyword>
<evidence type="ECO:0000256" key="4">
    <source>
        <dbReference type="ARBA" id="ARBA00022982"/>
    </source>
</evidence>
<dbReference type="AlphaFoldDB" id="A0A644YFJ2"/>
<dbReference type="PANTHER" id="PTHR42859">
    <property type="entry name" value="OXIDOREDUCTASE"/>
    <property type="match status" value="1"/>
</dbReference>
<feature type="domain" description="4Fe-4S ferredoxin-type" evidence="7">
    <location>
        <begin position="153"/>
        <end position="182"/>
    </location>
</feature>
<evidence type="ECO:0000313" key="8">
    <source>
        <dbReference type="EMBL" id="MPM27210.1"/>
    </source>
</evidence>
<dbReference type="Pfam" id="PF02906">
    <property type="entry name" value="Fe_hyd_lg_C"/>
    <property type="match status" value="1"/>
</dbReference>
<dbReference type="Gene3D" id="3.30.70.20">
    <property type="match status" value="2"/>
</dbReference>
<accession>A0A644YFJ2</accession>
<dbReference type="InterPro" id="IPR004108">
    <property type="entry name" value="Fe_hydrogenase_lsu_C"/>
</dbReference>
<dbReference type="InterPro" id="IPR017900">
    <property type="entry name" value="4Fe4S_Fe_S_CS"/>
</dbReference>
<dbReference type="InterPro" id="IPR050294">
    <property type="entry name" value="RnfB_subfamily"/>
</dbReference>
<dbReference type="InterPro" id="IPR017896">
    <property type="entry name" value="4Fe4S_Fe-S-bd"/>
</dbReference>
<comment type="caution">
    <text evidence="8">The sequence shown here is derived from an EMBL/GenBank/DDBJ whole genome shotgun (WGS) entry which is preliminary data.</text>
</comment>
<dbReference type="NCBIfam" id="TIGR04105">
    <property type="entry name" value="FeFe_hydrog_B1"/>
    <property type="match status" value="1"/>
</dbReference>
<keyword evidence="5" id="KW-0408">Iron</keyword>
<dbReference type="CDD" id="cd10549">
    <property type="entry name" value="MtMvhB_like"/>
    <property type="match status" value="1"/>
</dbReference>
<dbReference type="SUPFAM" id="SSF53920">
    <property type="entry name" value="Fe-only hydrogenase"/>
    <property type="match status" value="1"/>
</dbReference>
<dbReference type="PROSITE" id="PS51379">
    <property type="entry name" value="4FE4S_FER_2"/>
    <property type="match status" value="3"/>
</dbReference>
<evidence type="ECO:0000256" key="2">
    <source>
        <dbReference type="ARBA" id="ARBA00022485"/>
    </source>
</evidence>
<evidence type="ECO:0000256" key="3">
    <source>
        <dbReference type="ARBA" id="ARBA00022723"/>
    </source>
</evidence>
<dbReference type="PANTHER" id="PTHR42859:SF10">
    <property type="entry name" value="DIMETHYLSULFOXIDE REDUCTASE CHAIN B"/>
    <property type="match status" value="1"/>
</dbReference>
<protein>
    <recommendedName>
        <fullName evidence="7">4Fe-4S ferredoxin-type domain-containing protein</fullName>
    </recommendedName>
</protein>
<evidence type="ECO:0000256" key="1">
    <source>
        <dbReference type="ARBA" id="ARBA00022448"/>
    </source>
</evidence>
<keyword evidence="3" id="KW-0479">Metal-binding</keyword>
<keyword evidence="4" id="KW-0249">Electron transport</keyword>
<gene>
    <name evidence="8" type="ORF">SDC9_73720</name>
</gene>
<dbReference type="EMBL" id="VSSQ01004933">
    <property type="protein sequence ID" value="MPM27210.1"/>
    <property type="molecule type" value="Genomic_DNA"/>
</dbReference>
<dbReference type="GO" id="GO:0051539">
    <property type="term" value="F:4 iron, 4 sulfur cluster binding"/>
    <property type="evidence" value="ECO:0007669"/>
    <property type="project" value="UniProtKB-KW"/>
</dbReference>
<feature type="domain" description="4Fe-4S ferredoxin-type" evidence="7">
    <location>
        <begin position="122"/>
        <end position="152"/>
    </location>
</feature>
<proteinExistence type="predicted"/>
<dbReference type="InterPro" id="IPR009016">
    <property type="entry name" value="Fe_hydrogenase"/>
</dbReference>
<organism evidence="8">
    <name type="scientific">bioreactor metagenome</name>
    <dbReference type="NCBI Taxonomy" id="1076179"/>
    <lineage>
        <taxon>unclassified sequences</taxon>
        <taxon>metagenomes</taxon>
        <taxon>ecological metagenomes</taxon>
    </lineage>
</organism>
<name>A0A644YFJ2_9ZZZZ</name>
<dbReference type="InterPro" id="IPR027631">
    <property type="entry name" value="Mono_FeFe_hydrog"/>
</dbReference>
<dbReference type="GO" id="GO:0046872">
    <property type="term" value="F:metal ion binding"/>
    <property type="evidence" value="ECO:0007669"/>
    <property type="project" value="UniProtKB-KW"/>
</dbReference>
<evidence type="ECO:0000256" key="6">
    <source>
        <dbReference type="ARBA" id="ARBA00023014"/>
    </source>
</evidence>
<sequence>MSEIGVKRVFERMRGIYTPVTDLRRRLLMETVRFILDGKKPSEIESLPFSIIEMGNPMYRCCSYRELSIVKQRLRLAFGLPLVEEREHIPVSSGIEKAFTSEKIIETPLVNVIRAACEKCPEDQVIVTDGCQSCMAHPCSIVCPRNAISFPEGKALIDQEKCIKCMKCVQVCPYAAITRRVRPCAEACGVDAIDSDEEGYARIHQDICVSCGLCTVSCPFAAISDKSEIVQVTFSLMERKRETASPKLHAIVAPSFTGQFGNKVTPEMIFAGIQRLGFDRVMEVAYGADCDTILLAEKYTTKQGKFLGTSCCPSWVLTARNSYPDLAENIADSYTPMVETAKKIKESDVHAKVIFIGPCIAKKYEALTTEVSGYVDHVLTFEELAALFVAFEIDLSTIGESPAIQDASMLGRGYANASGVGNAIIRTAEEKFGITDISFEKADTLSDCLEMLKHIDKGSTCPDLVEGMACPGGCVGGPGTLASPPTAARHVARFASSAPFEFPLCDKIES</sequence>
<evidence type="ECO:0000256" key="5">
    <source>
        <dbReference type="ARBA" id="ARBA00023004"/>
    </source>
</evidence>
<feature type="domain" description="4Fe-4S ferredoxin-type" evidence="7">
    <location>
        <begin position="199"/>
        <end position="228"/>
    </location>
</feature>
<dbReference type="Pfam" id="PF00037">
    <property type="entry name" value="Fer4"/>
    <property type="match status" value="2"/>
</dbReference>
<dbReference type="Gene3D" id="3.40.950.10">
    <property type="entry name" value="Fe-only Hydrogenase (Larger Subunit), Chain L, domain 3"/>
    <property type="match status" value="1"/>
</dbReference>